<protein>
    <recommendedName>
        <fullName evidence="3">Helix-turn-helix domain-containing protein</fullName>
    </recommendedName>
</protein>
<dbReference type="RefSeq" id="WP_157348079.1">
    <property type="nucleotide sequence ID" value="NZ_WQNF01000036.1"/>
</dbReference>
<dbReference type="EMBL" id="WQNF01000036">
    <property type="protein sequence ID" value="MVT69974.1"/>
    <property type="molecule type" value="Genomic_DNA"/>
</dbReference>
<comment type="caution">
    <text evidence="1">The sequence shown here is derived from an EMBL/GenBank/DDBJ whole genome shotgun (WGS) entry which is preliminary data.</text>
</comment>
<evidence type="ECO:0000313" key="1">
    <source>
        <dbReference type="EMBL" id="MVT69974.1"/>
    </source>
</evidence>
<proteinExistence type="predicted"/>
<dbReference type="AlphaFoldDB" id="A0A844T1L0"/>
<accession>A0A844T1L0</accession>
<reference evidence="1 2" key="1">
    <citation type="submission" date="2019-12" db="EMBL/GenBank/DDBJ databases">
        <title>Draft genome sequences Bradyrhizobium cajani AMBPC1010, Bradyrhizobium pachyrhizi AMBPC1040 and Bradyrhizobium yuanmingense ALSPC3051, three plant growth promoting strains isolated from nodules of Cajanus cajan L. in Dominican Republic.</title>
        <authorList>
            <person name="Flores-Felix J.D."/>
            <person name="Araujo J."/>
            <person name="Diaz-Alcantara C."/>
            <person name="Gonzalez-Andres F."/>
            <person name="Velazquez E."/>
        </authorList>
    </citation>
    <scope>NUCLEOTIDE SEQUENCE [LARGE SCALE GENOMIC DNA]</scope>
    <source>
        <strain evidence="1 2">1040</strain>
    </source>
</reference>
<evidence type="ECO:0000313" key="2">
    <source>
        <dbReference type="Proteomes" id="UP000436468"/>
    </source>
</evidence>
<organism evidence="1 2">
    <name type="scientific">Bradyrhizobium pachyrhizi</name>
    <dbReference type="NCBI Taxonomy" id="280333"/>
    <lineage>
        <taxon>Bacteria</taxon>
        <taxon>Pseudomonadati</taxon>
        <taxon>Pseudomonadota</taxon>
        <taxon>Alphaproteobacteria</taxon>
        <taxon>Hyphomicrobiales</taxon>
        <taxon>Nitrobacteraceae</taxon>
        <taxon>Bradyrhizobium</taxon>
    </lineage>
</organism>
<keyword evidence="2" id="KW-1185">Reference proteome</keyword>
<dbReference type="Proteomes" id="UP000436468">
    <property type="component" value="Unassembled WGS sequence"/>
</dbReference>
<gene>
    <name evidence="1" type="ORF">GPL21_33360</name>
</gene>
<evidence type="ECO:0008006" key="3">
    <source>
        <dbReference type="Google" id="ProtNLM"/>
    </source>
</evidence>
<name>A0A844T1L0_9BRAD</name>
<sequence>MSGLSYEEFCKAHGVLPLNDIKTACRIASVGRTKFYELVEQHVFELIPNGRRRNVSGQNLYRYYQNLLAATRSGRAA</sequence>